<proteinExistence type="predicted"/>
<feature type="transmembrane region" description="Helical" evidence="1">
    <location>
        <begin position="37"/>
        <end position="54"/>
    </location>
</feature>
<evidence type="ECO:0000313" key="3">
    <source>
        <dbReference type="Proteomes" id="UP001146336"/>
    </source>
</evidence>
<organism evidence="2 3">
    <name type="scientific">Weissella fermenti</name>
    <dbReference type="NCBI Taxonomy" id="2987699"/>
    <lineage>
        <taxon>Bacteria</taxon>
        <taxon>Bacillati</taxon>
        <taxon>Bacillota</taxon>
        <taxon>Bacilli</taxon>
        <taxon>Lactobacillales</taxon>
        <taxon>Lactobacillaceae</taxon>
        <taxon>Weissella</taxon>
    </lineage>
</organism>
<keyword evidence="1" id="KW-0812">Transmembrane</keyword>
<keyword evidence="1" id="KW-0472">Membrane</keyword>
<evidence type="ECO:0000313" key="2">
    <source>
        <dbReference type="EMBL" id="MDF9300487.1"/>
    </source>
</evidence>
<keyword evidence="3" id="KW-1185">Reference proteome</keyword>
<dbReference type="RefSeq" id="WP_199404903.1">
    <property type="nucleotide sequence ID" value="NZ_JAOZFC020000002.1"/>
</dbReference>
<evidence type="ECO:0000256" key="1">
    <source>
        <dbReference type="SAM" id="Phobius"/>
    </source>
</evidence>
<sequence length="55" mass="6239">MKELLEISVDFSNDVDILRLIKKKEDNVMKNVSVEKLNVMTLVAPIIIAIIIISQ</sequence>
<name>A0ABT6D4P2_9LACO</name>
<dbReference type="Proteomes" id="UP001146336">
    <property type="component" value="Unassembled WGS sequence"/>
</dbReference>
<dbReference type="EMBL" id="JAOZFC020000002">
    <property type="protein sequence ID" value="MDF9300487.1"/>
    <property type="molecule type" value="Genomic_DNA"/>
</dbReference>
<comment type="caution">
    <text evidence="2">The sequence shown here is derived from an EMBL/GenBank/DDBJ whole genome shotgun (WGS) entry which is preliminary data.</text>
</comment>
<protein>
    <submittedName>
        <fullName evidence="2">Uncharacterized protein</fullName>
    </submittedName>
</protein>
<gene>
    <name evidence="2" type="ORF">OIT47_009430</name>
</gene>
<keyword evidence="1" id="KW-1133">Transmembrane helix</keyword>
<accession>A0ABT6D4P2</accession>
<reference evidence="2" key="1">
    <citation type="submission" date="2023-03" db="EMBL/GenBank/DDBJ databases">
        <title>Comparative genomics of Weissella fermenti BK2, and weissella type species.</title>
        <authorList>
            <person name="Lee J.K."/>
            <person name="Baek J.H."/>
            <person name="Kim J.M."/>
            <person name="Choi D.G."/>
            <person name="Jeon C.O."/>
        </authorList>
    </citation>
    <scope>NUCLEOTIDE SEQUENCE</scope>
    <source>
        <strain evidence="2">BK2</strain>
    </source>
</reference>